<evidence type="ECO:0000313" key="1">
    <source>
        <dbReference type="EMBL" id="MCD9640764.1"/>
    </source>
</evidence>
<dbReference type="Proteomes" id="UP000823775">
    <property type="component" value="Unassembled WGS sequence"/>
</dbReference>
<sequence length="82" mass="9327">MLIIKIPLAKFCAEWNQGLNFWVLNSRIATSGSSEELNLLEFKTLWSSSDYSSKCKQTETHIGESRNDNHPLIKQPLLFTGV</sequence>
<name>A0ABS8V3P5_DATST</name>
<accession>A0ABS8V3P5</accession>
<gene>
    <name evidence="1" type="ORF">HAX54_026293</name>
</gene>
<keyword evidence="2" id="KW-1185">Reference proteome</keyword>
<organism evidence="1 2">
    <name type="scientific">Datura stramonium</name>
    <name type="common">Jimsonweed</name>
    <name type="synonym">Common thornapple</name>
    <dbReference type="NCBI Taxonomy" id="4076"/>
    <lineage>
        <taxon>Eukaryota</taxon>
        <taxon>Viridiplantae</taxon>
        <taxon>Streptophyta</taxon>
        <taxon>Embryophyta</taxon>
        <taxon>Tracheophyta</taxon>
        <taxon>Spermatophyta</taxon>
        <taxon>Magnoliopsida</taxon>
        <taxon>eudicotyledons</taxon>
        <taxon>Gunneridae</taxon>
        <taxon>Pentapetalae</taxon>
        <taxon>asterids</taxon>
        <taxon>lamiids</taxon>
        <taxon>Solanales</taxon>
        <taxon>Solanaceae</taxon>
        <taxon>Solanoideae</taxon>
        <taxon>Datureae</taxon>
        <taxon>Datura</taxon>
    </lineage>
</organism>
<evidence type="ECO:0000313" key="2">
    <source>
        <dbReference type="Proteomes" id="UP000823775"/>
    </source>
</evidence>
<comment type="caution">
    <text evidence="1">The sequence shown here is derived from an EMBL/GenBank/DDBJ whole genome shotgun (WGS) entry which is preliminary data.</text>
</comment>
<dbReference type="EMBL" id="JACEIK010003197">
    <property type="protein sequence ID" value="MCD9640764.1"/>
    <property type="molecule type" value="Genomic_DNA"/>
</dbReference>
<proteinExistence type="predicted"/>
<reference evidence="1 2" key="1">
    <citation type="journal article" date="2021" name="BMC Genomics">
        <title>Datura genome reveals duplications of psychoactive alkaloid biosynthetic genes and high mutation rate following tissue culture.</title>
        <authorList>
            <person name="Rajewski A."/>
            <person name="Carter-House D."/>
            <person name="Stajich J."/>
            <person name="Litt A."/>
        </authorList>
    </citation>
    <scope>NUCLEOTIDE SEQUENCE [LARGE SCALE GENOMIC DNA]</scope>
    <source>
        <strain evidence="1">AR-01</strain>
    </source>
</reference>
<protein>
    <submittedName>
        <fullName evidence="1">Uncharacterized protein</fullName>
    </submittedName>
</protein>